<comment type="subcellular location">
    <subcellularLocation>
        <location evidence="1">Cell outer membrane</location>
    </subcellularLocation>
</comment>
<feature type="chain" id="PRO_5012030563" evidence="6">
    <location>
        <begin position="26"/>
        <end position="255"/>
    </location>
</feature>
<sequence length="255" mass="28874">MIKPLKRISIAIVMSSSCFYCSAYAQDAQEESSSPDFTMGFNYSVNFQAYKGHKTSQTLLPVFFYDNDKFYIEGDDAGYYLFKDDKNQLRLDAHYDGNTYDPSGELYLLDKRKWSVLAGASYMRITPYGGFKARLNTDTLSRSKGTILRASYLAELDKGNLTVYPEAGFQWNNAKYNQYYYGVSDAESKRSGIAAYEPGQSISPFVSMTANYKLSKHVNAFSSVEFNYLSNEQFKSPMVKKRTDITPAVGLTLTF</sequence>
<feature type="signal peptide" evidence="6">
    <location>
        <begin position="1"/>
        <end position="25"/>
    </location>
</feature>
<keyword evidence="8" id="KW-1185">Reference proteome</keyword>
<dbReference type="PROSITE" id="PS51257">
    <property type="entry name" value="PROKAR_LIPOPROTEIN"/>
    <property type="match status" value="1"/>
</dbReference>
<evidence type="ECO:0000256" key="4">
    <source>
        <dbReference type="ARBA" id="ARBA00023136"/>
    </source>
</evidence>
<comment type="similarity">
    <text evidence="2">Belongs to the MipA/OmpV family.</text>
</comment>
<keyword evidence="3 6" id="KW-0732">Signal</keyword>
<gene>
    <name evidence="7" type="ORF">AC058_01155</name>
</gene>
<dbReference type="EMBL" id="LFZS01000001">
    <property type="protein sequence ID" value="ONN56293.1"/>
    <property type="molecule type" value="Genomic_DNA"/>
</dbReference>
<dbReference type="GO" id="GO:0009252">
    <property type="term" value="P:peptidoglycan biosynthetic process"/>
    <property type="evidence" value="ECO:0007669"/>
    <property type="project" value="TreeGrafter"/>
</dbReference>
<evidence type="ECO:0000256" key="2">
    <source>
        <dbReference type="ARBA" id="ARBA00005722"/>
    </source>
</evidence>
<reference evidence="7 8" key="1">
    <citation type="submission" date="2015-07" db="EMBL/GenBank/DDBJ databases">
        <title>Acinetobacter yuneri, a novel member of Acinetobacter calcoaceticus-Acinetobacter baumannii complex isolated from clinical specimen.</title>
        <authorList>
            <person name="Yu Y."/>
        </authorList>
    </citation>
    <scope>NUCLEOTIDE SEQUENCE [LARGE SCALE GENOMIC DNA]</scope>
    <source>
        <strain evidence="7 8">A362</strain>
    </source>
</reference>
<organism evidence="7 8">
    <name type="scientific">Acinetobacter genomosp. 33YU</name>
    <dbReference type="NCBI Taxonomy" id="1675530"/>
    <lineage>
        <taxon>Bacteria</taxon>
        <taxon>Pseudomonadati</taxon>
        <taxon>Pseudomonadota</taxon>
        <taxon>Gammaproteobacteria</taxon>
        <taxon>Moraxellales</taxon>
        <taxon>Moraxellaceae</taxon>
        <taxon>Acinetobacter</taxon>
    </lineage>
</organism>
<evidence type="ECO:0000256" key="6">
    <source>
        <dbReference type="SAM" id="SignalP"/>
    </source>
</evidence>
<keyword evidence="4" id="KW-0472">Membrane</keyword>
<dbReference type="GO" id="GO:0009279">
    <property type="term" value="C:cell outer membrane"/>
    <property type="evidence" value="ECO:0007669"/>
    <property type="project" value="UniProtKB-SubCell"/>
</dbReference>
<dbReference type="Pfam" id="PF06629">
    <property type="entry name" value="MipA"/>
    <property type="match status" value="1"/>
</dbReference>
<evidence type="ECO:0000313" key="7">
    <source>
        <dbReference type="EMBL" id="ONN56293.1"/>
    </source>
</evidence>
<protein>
    <submittedName>
        <fullName evidence="7">MltA-interacting protein MipA</fullName>
    </submittedName>
</protein>
<keyword evidence="5" id="KW-0998">Cell outer membrane</keyword>
<comment type="caution">
    <text evidence="7">The sequence shown here is derived from an EMBL/GenBank/DDBJ whole genome shotgun (WGS) entry which is preliminary data.</text>
</comment>
<evidence type="ECO:0000256" key="1">
    <source>
        <dbReference type="ARBA" id="ARBA00004442"/>
    </source>
</evidence>
<evidence type="ECO:0000313" key="8">
    <source>
        <dbReference type="Proteomes" id="UP000189376"/>
    </source>
</evidence>
<dbReference type="RefSeq" id="WP_077168275.1">
    <property type="nucleotide sequence ID" value="NZ_LFZS01000001.1"/>
</dbReference>
<accession>A0A1V2V2L4</accession>
<dbReference type="InterPro" id="IPR010583">
    <property type="entry name" value="MipA"/>
</dbReference>
<dbReference type="Proteomes" id="UP000189376">
    <property type="component" value="Unassembled WGS sequence"/>
</dbReference>
<dbReference type="PANTHER" id="PTHR38776:SF1">
    <property type="entry name" value="MLTA-INTERACTING PROTEIN-RELATED"/>
    <property type="match status" value="1"/>
</dbReference>
<proteinExistence type="inferred from homology"/>
<name>A0A1V2V2L4_9GAMM</name>
<evidence type="ECO:0000256" key="5">
    <source>
        <dbReference type="ARBA" id="ARBA00023237"/>
    </source>
</evidence>
<dbReference type="AlphaFoldDB" id="A0A1V2V2L4"/>
<dbReference type="PANTHER" id="PTHR38776">
    <property type="entry name" value="MLTA-INTERACTING PROTEIN-RELATED"/>
    <property type="match status" value="1"/>
</dbReference>
<evidence type="ECO:0000256" key="3">
    <source>
        <dbReference type="ARBA" id="ARBA00022729"/>
    </source>
</evidence>